<dbReference type="GO" id="GO:0008270">
    <property type="term" value="F:zinc ion binding"/>
    <property type="evidence" value="ECO:0007669"/>
    <property type="project" value="InterPro"/>
</dbReference>
<dbReference type="SUPFAM" id="SSF57701">
    <property type="entry name" value="Zn2/Cys6 DNA-binding domain"/>
    <property type="match status" value="1"/>
</dbReference>
<evidence type="ECO:0000259" key="3">
    <source>
        <dbReference type="PROSITE" id="PS50048"/>
    </source>
</evidence>
<dbReference type="InterPro" id="IPR052761">
    <property type="entry name" value="Fungal_Detox/Toxin_TFs"/>
</dbReference>
<evidence type="ECO:0000313" key="5">
    <source>
        <dbReference type="Proteomes" id="UP000258309"/>
    </source>
</evidence>
<keyword evidence="5" id="KW-1185">Reference proteome</keyword>
<feature type="non-terminal residue" evidence="4">
    <location>
        <position position="1"/>
    </location>
</feature>
<comment type="caution">
    <text evidence="4">The sequence shown here is derived from an EMBL/GenBank/DDBJ whole genome shotgun (WGS) entry which is preliminary data.</text>
</comment>
<dbReference type="InterPro" id="IPR036864">
    <property type="entry name" value="Zn2-C6_fun-type_DNA-bd_sf"/>
</dbReference>
<evidence type="ECO:0000256" key="1">
    <source>
        <dbReference type="ARBA" id="ARBA00022723"/>
    </source>
</evidence>
<gene>
    <name evidence="4" type="ORF">B7463_g7050</name>
</gene>
<evidence type="ECO:0000313" key="4">
    <source>
        <dbReference type="EMBL" id="RFU29314.1"/>
    </source>
</evidence>
<dbReference type="PROSITE" id="PS50048">
    <property type="entry name" value="ZN2_CY6_FUNGAL_2"/>
    <property type="match status" value="1"/>
</dbReference>
<feature type="non-terminal residue" evidence="4">
    <location>
        <position position="694"/>
    </location>
</feature>
<dbReference type="SMART" id="SM00906">
    <property type="entry name" value="Fungal_trans"/>
    <property type="match status" value="1"/>
</dbReference>
<proteinExistence type="predicted"/>
<dbReference type="CDD" id="cd12148">
    <property type="entry name" value="fungal_TF_MHR"/>
    <property type="match status" value="1"/>
</dbReference>
<dbReference type="EMBL" id="NCSJ02000133">
    <property type="protein sequence ID" value="RFU29314.1"/>
    <property type="molecule type" value="Genomic_DNA"/>
</dbReference>
<dbReference type="AlphaFoldDB" id="A0A3E2H7F8"/>
<dbReference type="GO" id="GO:0000981">
    <property type="term" value="F:DNA-binding transcription factor activity, RNA polymerase II-specific"/>
    <property type="evidence" value="ECO:0007669"/>
    <property type="project" value="InterPro"/>
</dbReference>
<dbReference type="InterPro" id="IPR001138">
    <property type="entry name" value="Zn2Cys6_DnaBD"/>
</dbReference>
<dbReference type="Pfam" id="PF04082">
    <property type="entry name" value="Fungal_trans"/>
    <property type="match status" value="1"/>
</dbReference>
<dbReference type="CDD" id="cd00067">
    <property type="entry name" value="GAL4"/>
    <property type="match status" value="1"/>
</dbReference>
<evidence type="ECO:0000256" key="2">
    <source>
        <dbReference type="ARBA" id="ARBA00023242"/>
    </source>
</evidence>
<sequence length="694" mass="77924">MVTDIHLPNSAVTNSTDVSTRNVKSRAPIACQTCRSRKVRCNIAFSGPPCMNCKLDDIECIVAQCRRGRRFRREGKNENSKEVIRYRSSRTQRHVVSSSSTPTTDCIPSRVVADVGRVGDAYMPDGSNDISAANAGPQDFRSTNIIEAPPQRCSPGASDLSTAVQITQGGIPDETVQSISILDHPSNSTELPSFVRPLPLSLNSLDIEYLKNRRVFNIPSLSSRNALIEGCFTFVDYFMPSLQRRDFLYAYNGRSESHQPDQGDQRISLLLLYAMMFTGSAFVDMSILTTEGFNTRREAHAYFYARTKILYDRDVELDRIVQLQALLLMSFWYENPNDGKDAWYWIGAAISLLQIMGLSENANSENQHSRLFKRLWWSCYIRDVHVALSMRLPSRLKQTVPMLRLEDLDDYEFDENPEERRPSRAIICVETAKLSVCTSHVLCSDELPKNRKLESEVHLLDTELTKWFNQLPRECLQPITHQISNLNKLALSVGRTLMLMTYYTTLNALHLPQVLASALLMKSGKSLSLSMRNSYKTVQDTALEVSLLAENSIKYGLVHYIPAQGIGSVFPAVSTYLLNLKSRDPNAPVEKVIAGVSSVLEKIGVQVTGLSPVSNCGTSPRRAGIDTTRYIRRLNDDEELEEIPESSIFSEYLMTGLTDSEFEAAYNITAPSLTQSAITPPADSTYERQLWLSK</sequence>
<dbReference type="OrthoDB" id="5082609at2759"/>
<keyword evidence="2" id="KW-0539">Nucleus</keyword>
<reference evidence="4 5" key="1">
    <citation type="submission" date="2018-05" db="EMBL/GenBank/DDBJ databases">
        <title>Draft genome sequence of Scytalidium lignicola DSM 105466, a ubiquitous saprotrophic fungus.</title>
        <authorList>
            <person name="Buettner E."/>
            <person name="Gebauer A.M."/>
            <person name="Hofrichter M."/>
            <person name="Liers C."/>
            <person name="Kellner H."/>
        </authorList>
    </citation>
    <scope>NUCLEOTIDE SEQUENCE [LARGE SCALE GENOMIC DNA]</scope>
    <source>
        <strain evidence="4 5">DSM 105466</strain>
    </source>
</reference>
<dbReference type="PANTHER" id="PTHR47425:SF2">
    <property type="entry name" value="FARB-RELATED"/>
    <property type="match status" value="1"/>
</dbReference>
<dbReference type="InterPro" id="IPR007219">
    <property type="entry name" value="XnlR_reg_dom"/>
</dbReference>
<dbReference type="PROSITE" id="PS00463">
    <property type="entry name" value="ZN2_CY6_FUNGAL_1"/>
    <property type="match status" value="1"/>
</dbReference>
<keyword evidence="1" id="KW-0479">Metal-binding</keyword>
<name>A0A3E2H7F8_SCYLI</name>
<accession>A0A3E2H7F8</accession>
<feature type="domain" description="Zn(2)-C6 fungal-type" evidence="3">
    <location>
        <begin position="30"/>
        <end position="62"/>
    </location>
</feature>
<dbReference type="Gene3D" id="4.10.240.10">
    <property type="entry name" value="Zn(2)-C6 fungal-type DNA-binding domain"/>
    <property type="match status" value="1"/>
</dbReference>
<organism evidence="4 5">
    <name type="scientific">Scytalidium lignicola</name>
    <name type="common">Hyphomycete</name>
    <dbReference type="NCBI Taxonomy" id="5539"/>
    <lineage>
        <taxon>Eukaryota</taxon>
        <taxon>Fungi</taxon>
        <taxon>Dikarya</taxon>
        <taxon>Ascomycota</taxon>
        <taxon>Pezizomycotina</taxon>
        <taxon>Leotiomycetes</taxon>
        <taxon>Leotiomycetes incertae sedis</taxon>
        <taxon>Scytalidium</taxon>
    </lineage>
</organism>
<protein>
    <recommendedName>
        <fullName evidence="3">Zn(2)-C6 fungal-type domain-containing protein</fullName>
    </recommendedName>
</protein>
<dbReference type="PANTHER" id="PTHR47425">
    <property type="entry name" value="FARB-RELATED"/>
    <property type="match status" value="1"/>
</dbReference>
<dbReference type="GO" id="GO:0003677">
    <property type="term" value="F:DNA binding"/>
    <property type="evidence" value="ECO:0007669"/>
    <property type="project" value="InterPro"/>
</dbReference>
<dbReference type="Proteomes" id="UP000258309">
    <property type="component" value="Unassembled WGS sequence"/>
</dbReference>
<dbReference type="GO" id="GO:0006351">
    <property type="term" value="P:DNA-templated transcription"/>
    <property type="evidence" value="ECO:0007669"/>
    <property type="project" value="InterPro"/>
</dbReference>